<evidence type="ECO:0000313" key="3">
    <source>
        <dbReference type="Proteomes" id="UP000440367"/>
    </source>
</evidence>
<reference evidence="2 3" key="1">
    <citation type="submission" date="2018-08" db="EMBL/GenBank/DDBJ databases">
        <title>Genomic investigation of the strawberry pathogen Phytophthora fragariae indicates pathogenicity is determined by transcriptional variation in three key races.</title>
        <authorList>
            <person name="Adams T.M."/>
            <person name="Armitage A.D."/>
            <person name="Sobczyk M.K."/>
            <person name="Bates H.J."/>
            <person name="Dunwell J.M."/>
            <person name="Nellist C.F."/>
            <person name="Harrison R.J."/>
        </authorList>
    </citation>
    <scope>NUCLEOTIDE SEQUENCE [LARGE SCALE GENOMIC DNA]</scope>
    <source>
        <strain evidence="2 3">BC-1</strain>
    </source>
</reference>
<gene>
    <name evidence="2" type="ORF">PF002_g30148</name>
</gene>
<accession>A0A6A3VQV5</accession>
<comment type="caution">
    <text evidence="2">The sequence shown here is derived from an EMBL/GenBank/DDBJ whole genome shotgun (WGS) entry which is preliminary data.</text>
</comment>
<name>A0A6A3VQV5_9STRA</name>
<proteinExistence type="predicted"/>
<dbReference type="Proteomes" id="UP000440367">
    <property type="component" value="Unassembled WGS sequence"/>
</dbReference>
<evidence type="ECO:0000256" key="1">
    <source>
        <dbReference type="SAM" id="MobiDB-lite"/>
    </source>
</evidence>
<feature type="region of interest" description="Disordered" evidence="1">
    <location>
        <begin position="44"/>
        <end position="64"/>
    </location>
</feature>
<dbReference type="EMBL" id="QXGD01004509">
    <property type="protein sequence ID" value="KAE9170220.1"/>
    <property type="molecule type" value="Genomic_DNA"/>
</dbReference>
<protein>
    <submittedName>
        <fullName evidence="2">Uncharacterized protein</fullName>
    </submittedName>
</protein>
<sequence>MTITWERFDLKERLAQLRAARGGAELEVEGGAALLSTGSAAVTARSERSGSPASALLGGDDPSRATDTVAVAARSERAGSTAAGYPSEAVAATCSIRPGSHAAGHPASVAVDAQGGRADSTAVGYPVPVADDAQVGRSRREAAGHPIDAAVEDQRGGTVSTSSTPTNAAELLAQARSQRRTVRFAIDLPPTSGNDKENSTVNSQDDEYNQVDNSAAAAQDEITWNLPDGMSSEVSSPAEPTSPLSAYPALQLEPVLRDNSVTWSTNPLYDQLQYTIPIWRLGQYVPESTGYKTNARVHPLFVVKKKIPTGPLPDLWTLSVAWDGFVASILSRNGAGDENDWFVGFNARFIEFRSKNFLGVKWRLHEMTAEQDLGCPVPKKQCPFCYENGRSMDKDTEQPPRFTNEHHEVLQQYKALEESHHKNKRQRK</sequence>
<organism evidence="2 3">
    <name type="scientific">Phytophthora fragariae</name>
    <dbReference type="NCBI Taxonomy" id="53985"/>
    <lineage>
        <taxon>Eukaryota</taxon>
        <taxon>Sar</taxon>
        <taxon>Stramenopiles</taxon>
        <taxon>Oomycota</taxon>
        <taxon>Peronosporomycetes</taxon>
        <taxon>Peronosporales</taxon>
        <taxon>Peronosporaceae</taxon>
        <taxon>Phytophthora</taxon>
    </lineage>
</organism>
<dbReference type="AlphaFoldDB" id="A0A6A3VQV5"/>
<evidence type="ECO:0000313" key="2">
    <source>
        <dbReference type="EMBL" id="KAE9170220.1"/>
    </source>
</evidence>